<dbReference type="EMBL" id="QNUK01000650">
    <property type="protein sequence ID" value="KAF5890790.1"/>
    <property type="molecule type" value="Genomic_DNA"/>
</dbReference>
<evidence type="ECO:0000313" key="7">
    <source>
        <dbReference type="Proteomes" id="UP000727407"/>
    </source>
</evidence>
<feature type="region of interest" description="Disordered" evidence="3">
    <location>
        <begin position="1"/>
        <end position="82"/>
    </location>
</feature>
<evidence type="ECO:0000256" key="1">
    <source>
        <dbReference type="ARBA" id="ARBA00024332"/>
    </source>
</evidence>
<gene>
    <name evidence="6" type="ORF">DAT39_019510</name>
</gene>
<dbReference type="InterPro" id="IPR022110">
    <property type="entry name" value="CASC1_C"/>
</dbReference>
<feature type="domain" description="IC97/Casc1 N-terminal" evidence="5">
    <location>
        <begin position="47"/>
        <end position="244"/>
    </location>
</feature>
<dbReference type="PANTHER" id="PTHR20929">
    <property type="entry name" value="LUNG ADENOMA SUSCEPTIBILITY 1-RELATED"/>
    <property type="match status" value="1"/>
</dbReference>
<evidence type="ECO:0000259" key="5">
    <source>
        <dbReference type="Pfam" id="PF15927"/>
    </source>
</evidence>
<comment type="similarity">
    <text evidence="1">Belongs to the DNAI7 family.</text>
</comment>
<dbReference type="Proteomes" id="UP000727407">
    <property type="component" value="Unassembled WGS sequence"/>
</dbReference>
<dbReference type="PRINTS" id="PR02043">
    <property type="entry name" value="CANCERSCCP1"/>
</dbReference>
<dbReference type="PANTHER" id="PTHR20929:SF11">
    <property type="entry name" value="DYNEIN AXONEMAL INTERMEDIATE CHAIN 7"/>
    <property type="match status" value="1"/>
</dbReference>
<reference evidence="6" key="1">
    <citation type="submission" date="2020-07" db="EMBL/GenBank/DDBJ databases">
        <title>Clarias magur genome sequencing, assembly and annotation.</title>
        <authorList>
            <person name="Kushwaha B."/>
            <person name="Kumar R."/>
            <person name="Das P."/>
            <person name="Joshi C.G."/>
            <person name="Kumar D."/>
            <person name="Nagpure N.S."/>
            <person name="Pandey M."/>
            <person name="Agarwal S."/>
            <person name="Srivastava S."/>
            <person name="Singh M."/>
            <person name="Sahoo L."/>
            <person name="Jayasankar P."/>
            <person name="Meher P.K."/>
            <person name="Koringa P.G."/>
            <person name="Iquebal M.A."/>
            <person name="Das S.P."/>
            <person name="Bit A."/>
            <person name="Patnaik S."/>
            <person name="Patel N."/>
            <person name="Shah T.M."/>
            <person name="Hinsu A."/>
            <person name="Jena J.K."/>
        </authorList>
    </citation>
    <scope>NUCLEOTIDE SEQUENCE</scope>
    <source>
        <strain evidence="6">CIFAMagur01</strain>
        <tissue evidence="6">Testis</tissue>
    </source>
</reference>
<proteinExistence type="inferred from homology"/>
<evidence type="ECO:0000256" key="2">
    <source>
        <dbReference type="ARBA" id="ARBA00024414"/>
    </source>
</evidence>
<keyword evidence="7" id="KW-1185">Reference proteome</keyword>
<evidence type="ECO:0000256" key="3">
    <source>
        <dbReference type="SAM" id="MobiDB-lite"/>
    </source>
</evidence>
<comment type="caution">
    <text evidence="6">The sequence shown here is derived from an EMBL/GenBank/DDBJ whole genome shotgun (WGS) entry which is preliminary data.</text>
</comment>
<dbReference type="InterPro" id="IPR023247">
    <property type="entry name" value="IC97/Dnai7-like"/>
</dbReference>
<dbReference type="GO" id="GO:0008017">
    <property type="term" value="F:microtubule binding"/>
    <property type="evidence" value="ECO:0007669"/>
    <property type="project" value="TreeGrafter"/>
</dbReference>
<feature type="compositionally biased region" description="Basic and acidic residues" evidence="3">
    <location>
        <begin position="301"/>
        <end position="310"/>
    </location>
</feature>
<dbReference type="AlphaFoldDB" id="A0A8J4XAG6"/>
<dbReference type="Pfam" id="PF12366">
    <property type="entry name" value="Casc1_C"/>
    <property type="match status" value="1"/>
</dbReference>
<feature type="domain" description="CASC1 C-terminal" evidence="4">
    <location>
        <begin position="473"/>
        <end position="633"/>
    </location>
</feature>
<accession>A0A8J4XAG6</accession>
<dbReference type="GO" id="GO:0005930">
    <property type="term" value="C:axoneme"/>
    <property type="evidence" value="ECO:0007669"/>
    <property type="project" value="TreeGrafter"/>
</dbReference>
<dbReference type="InterPro" id="IPR031826">
    <property type="entry name" value="IC97/Casc1_N"/>
</dbReference>
<feature type="compositionally biased region" description="Basic and acidic residues" evidence="3">
    <location>
        <begin position="320"/>
        <end position="337"/>
    </location>
</feature>
<evidence type="ECO:0000259" key="4">
    <source>
        <dbReference type="Pfam" id="PF12366"/>
    </source>
</evidence>
<organism evidence="6 7">
    <name type="scientific">Clarias magur</name>
    <name type="common">Asian catfish</name>
    <name type="synonym">Macropteronotus magur</name>
    <dbReference type="NCBI Taxonomy" id="1594786"/>
    <lineage>
        <taxon>Eukaryota</taxon>
        <taxon>Metazoa</taxon>
        <taxon>Chordata</taxon>
        <taxon>Craniata</taxon>
        <taxon>Vertebrata</taxon>
        <taxon>Euteleostomi</taxon>
        <taxon>Actinopterygii</taxon>
        <taxon>Neopterygii</taxon>
        <taxon>Teleostei</taxon>
        <taxon>Ostariophysi</taxon>
        <taxon>Siluriformes</taxon>
        <taxon>Clariidae</taxon>
        <taxon>Clarias</taxon>
    </lineage>
</organism>
<dbReference type="GO" id="GO:0048487">
    <property type="term" value="F:beta-tubulin binding"/>
    <property type="evidence" value="ECO:0007669"/>
    <property type="project" value="TreeGrafter"/>
</dbReference>
<sequence length="634" mass="72519">RVRGGVLLPWQLDDNNPRGSGNSMPAKKKQGKISKPVKELKTDEEERRLKEDKEARLIAEQEEKESLERAQQEEEERERLELKDRERRGDELTELHYILEENQREVSLWEAADRKKAEWDRYMLCDGSPNPTVEPEINTFIAQWKEDQEVDIQVTLKQCSLALRLIDELEVHLSEETDPGLIQIYQDTLQCLQSLIFAKHLMAAEKILKSARSCADFETGNMQMMARDENFTVCLWANIEKNPRLVGYNFQEAGLSFELPKQLALSDVCLRILHTRYDHLTPLSLLTRVQNKSLATEEEAEAHSDSRSETPKSLNDETVTEEREATESVQQEKDDLQSPKSSEGKKRKGSGSSGKTGRKGSLVKSQKKTEEHLEEDKPDPEPTVVEPVPETLTVDLHQYTPLGGVYYFNLFHLPPQTLTINGWEVTELSQAGLQDFPFSTEQSYPPVGVIVVLPKSVIFMQEPMVARWDPVDHHWRKDGITETSFNSEARSMSFKMDAFCPFTLLQETHINMPFQSWELRPRGQDSVALTITAALTEVRISVQGNQCMLEMDHAPALNHILGKWMSLPALQRTMTHAGVNIFVQEYSDKYVKVNAKDPLIEHTVYEQMALVSSVFAFARSQWNTRCGQEHVVLQ</sequence>
<dbReference type="OrthoDB" id="297923at2759"/>
<feature type="compositionally biased region" description="Polar residues" evidence="3">
    <location>
        <begin position="13"/>
        <end position="23"/>
    </location>
</feature>
<evidence type="ECO:0000313" key="6">
    <source>
        <dbReference type="EMBL" id="KAF5890790.1"/>
    </source>
</evidence>
<feature type="non-terminal residue" evidence="6">
    <location>
        <position position="1"/>
    </location>
</feature>
<feature type="non-terminal residue" evidence="6">
    <location>
        <position position="634"/>
    </location>
</feature>
<protein>
    <recommendedName>
        <fullName evidence="2">Dynein axonemal intermediate chain 7</fullName>
    </recommendedName>
</protein>
<dbReference type="Pfam" id="PF15927">
    <property type="entry name" value="Casc1_N"/>
    <property type="match status" value="1"/>
</dbReference>
<name>A0A8J4XAG6_CLAMG</name>
<feature type="region of interest" description="Disordered" evidence="3">
    <location>
        <begin position="296"/>
        <end position="386"/>
    </location>
</feature>
<feature type="compositionally biased region" description="Basic and acidic residues" evidence="3">
    <location>
        <begin position="36"/>
        <end position="82"/>
    </location>
</feature>